<dbReference type="Proteomes" id="UP000724964">
    <property type="component" value="Unassembled WGS sequence"/>
</dbReference>
<evidence type="ECO:0000313" key="3">
    <source>
        <dbReference type="EMBL" id="MBN4059635.1"/>
    </source>
</evidence>
<dbReference type="SUPFAM" id="SSF56300">
    <property type="entry name" value="Metallo-dependent phosphatases"/>
    <property type="match status" value="1"/>
</dbReference>
<protein>
    <submittedName>
        <fullName evidence="3">CapA family protein</fullName>
    </submittedName>
</protein>
<keyword evidence="4" id="KW-1185">Reference proteome</keyword>
<proteinExistence type="inferred from homology"/>
<dbReference type="InterPro" id="IPR019079">
    <property type="entry name" value="Capsule_synth_CapA"/>
</dbReference>
<dbReference type="Pfam" id="PF09587">
    <property type="entry name" value="PGA_cap"/>
    <property type="match status" value="1"/>
</dbReference>
<evidence type="ECO:0000256" key="1">
    <source>
        <dbReference type="ARBA" id="ARBA00005662"/>
    </source>
</evidence>
<dbReference type="PANTHER" id="PTHR33393:SF13">
    <property type="entry name" value="PGA BIOSYNTHESIS PROTEIN CAPA"/>
    <property type="match status" value="1"/>
</dbReference>
<dbReference type="Gene3D" id="3.60.21.10">
    <property type="match status" value="1"/>
</dbReference>
<reference evidence="3" key="1">
    <citation type="submission" date="2021-02" db="EMBL/GenBank/DDBJ databases">
        <title>Activity-based single-cell genomes from oceanic crustal fluid captures similar information to metagenomic and metatranscriptomic surveys with orders of magnitude less sampling.</title>
        <authorList>
            <person name="D'Angelo T.S."/>
            <person name="Orcutt B.N."/>
        </authorList>
    </citation>
    <scope>NUCLEOTIDE SEQUENCE [LARGE SCALE GENOMIC DNA]</scope>
    <source>
        <strain evidence="3">AH-315-J10</strain>
    </source>
</reference>
<comment type="similarity">
    <text evidence="1">Belongs to the CapA family.</text>
</comment>
<accession>A0ABS3AP51</accession>
<organism evidence="3 4">
    <name type="scientific">Acidimicrobium ferrooxidans</name>
    <dbReference type="NCBI Taxonomy" id="53635"/>
    <lineage>
        <taxon>Bacteria</taxon>
        <taxon>Bacillati</taxon>
        <taxon>Actinomycetota</taxon>
        <taxon>Acidimicrobiia</taxon>
        <taxon>Acidimicrobiales</taxon>
        <taxon>Acidimicrobiaceae</taxon>
        <taxon>Acidimicrobium</taxon>
    </lineage>
</organism>
<dbReference type="CDD" id="cd07381">
    <property type="entry name" value="MPP_CapA"/>
    <property type="match status" value="1"/>
</dbReference>
<dbReference type="EMBL" id="JAFIUH010000009">
    <property type="protein sequence ID" value="MBN4059635.1"/>
    <property type="molecule type" value="Genomic_DNA"/>
</dbReference>
<dbReference type="InterPro" id="IPR052169">
    <property type="entry name" value="CW_Biosynth-Accessory"/>
</dbReference>
<name>A0ABS3AP51_9ACTN</name>
<dbReference type="SMART" id="SM00854">
    <property type="entry name" value="PGA_cap"/>
    <property type="match status" value="1"/>
</dbReference>
<dbReference type="PANTHER" id="PTHR33393">
    <property type="entry name" value="POLYGLUTAMINE SYNTHESIS ACCESSORY PROTEIN RV0574C-RELATED"/>
    <property type="match status" value="1"/>
</dbReference>
<comment type="caution">
    <text evidence="3">The sequence shown here is derived from an EMBL/GenBank/DDBJ whole genome shotgun (WGS) entry which is preliminary data.</text>
</comment>
<evidence type="ECO:0000313" key="4">
    <source>
        <dbReference type="Proteomes" id="UP000724964"/>
    </source>
</evidence>
<dbReference type="InterPro" id="IPR029052">
    <property type="entry name" value="Metallo-depent_PP-like"/>
</dbReference>
<feature type="domain" description="Capsule synthesis protein CapA" evidence="2">
    <location>
        <begin position="1"/>
        <end position="229"/>
    </location>
</feature>
<sequence length="320" mass="33107">MDRTAPAGIDPFVGIEPALSSADVALVNVEMVISDRGSPVPGKMFVFRAPPIAAETIGAAGIDVVTLGNNHSRDYGGDALIDTIELLRAQGVATVGAGANATEAFAPTVLTVGPPEQEISVAVIGASLIVPGGFAATASRSGVANGKDRDRVLANVRVAAEQYDVVVVTLHWGIERDTCPTVSSRDFAAQILEAGATALIGHHPHVLQPVEFADGKVVAFSMGNFAWHPRNSITGDTGVLELSFSGPDLVSVKVHPHILDSNGSPVPISEGFRFDRINEIVGGECEKHDPPPVTYAPPTTVATSTTTVTTTTTTTTTTSG</sequence>
<evidence type="ECO:0000259" key="2">
    <source>
        <dbReference type="SMART" id="SM00854"/>
    </source>
</evidence>
<gene>
    <name evidence="3" type="ORF">JYT35_00790</name>
</gene>